<dbReference type="InterPro" id="IPR000889">
    <property type="entry name" value="Glutathione_peroxidase"/>
</dbReference>
<dbReference type="PANTHER" id="PTHR11592">
    <property type="entry name" value="GLUTATHIONE PEROXIDASE"/>
    <property type="match status" value="1"/>
</dbReference>
<organism evidence="5 6">
    <name type="scientific">Spirosoma telluris</name>
    <dbReference type="NCBI Taxonomy" id="2183553"/>
    <lineage>
        <taxon>Bacteria</taxon>
        <taxon>Pseudomonadati</taxon>
        <taxon>Bacteroidota</taxon>
        <taxon>Cytophagia</taxon>
        <taxon>Cytophagales</taxon>
        <taxon>Cytophagaceae</taxon>
        <taxon>Spirosoma</taxon>
    </lineage>
</organism>
<evidence type="ECO:0000256" key="1">
    <source>
        <dbReference type="ARBA" id="ARBA00006926"/>
    </source>
</evidence>
<dbReference type="CDD" id="cd00340">
    <property type="entry name" value="GSH_Peroxidase"/>
    <property type="match status" value="1"/>
</dbReference>
<gene>
    <name evidence="5" type="ORF">HMF3257_09345</name>
</gene>
<reference evidence="5 6" key="1">
    <citation type="submission" date="2018-06" db="EMBL/GenBank/DDBJ databases">
        <title>Spirosoma sp. HMF3257 Genome sequencing and assembly.</title>
        <authorList>
            <person name="Kang H."/>
            <person name="Cha I."/>
            <person name="Kim H."/>
            <person name="Kang J."/>
            <person name="Joh K."/>
        </authorList>
    </citation>
    <scope>NUCLEOTIDE SEQUENCE [LARGE SCALE GENOMIC DNA]</scope>
    <source>
        <strain evidence="5 6">HMF3257</strain>
    </source>
</reference>
<dbReference type="GO" id="GO:0006979">
    <property type="term" value="P:response to oxidative stress"/>
    <property type="evidence" value="ECO:0007669"/>
    <property type="project" value="InterPro"/>
</dbReference>
<dbReference type="OrthoDB" id="9789406at2"/>
<keyword evidence="2 4" id="KW-0575">Peroxidase</keyword>
<dbReference type="InterPro" id="IPR036249">
    <property type="entry name" value="Thioredoxin-like_sf"/>
</dbReference>
<comment type="similarity">
    <text evidence="1 4">Belongs to the glutathione peroxidase family.</text>
</comment>
<dbReference type="GO" id="GO:0004601">
    <property type="term" value="F:peroxidase activity"/>
    <property type="evidence" value="ECO:0007669"/>
    <property type="project" value="UniProtKB-KW"/>
</dbReference>
<dbReference type="PANTHER" id="PTHR11592:SF134">
    <property type="entry name" value="PHOSPHOLIPID HYDROPEROXIDE GLUTATHIONE PEROXIDASE"/>
    <property type="match status" value="1"/>
</dbReference>
<proteinExistence type="inferred from homology"/>
<dbReference type="AlphaFoldDB" id="A0A327NUX7"/>
<dbReference type="PROSITE" id="PS00460">
    <property type="entry name" value="GLUTATHIONE_PEROXID_1"/>
    <property type="match status" value="1"/>
</dbReference>
<protein>
    <recommendedName>
        <fullName evidence="4">Glutathione peroxidase</fullName>
    </recommendedName>
</protein>
<dbReference type="PRINTS" id="PR01011">
    <property type="entry name" value="GLUTPROXDASE"/>
</dbReference>
<dbReference type="Gene3D" id="3.40.30.10">
    <property type="entry name" value="Glutaredoxin"/>
    <property type="match status" value="1"/>
</dbReference>
<dbReference type="EMBL" id="QLII01000001">
    <property type="protein sequence ID" value="RAI78403.1"/>
    <property type="molecule type" value="Genomic_DNA"/>
</dbReference>
<evidence type="ECO:0000256" key="3">
    <source>
        <dbReference type="ARBA" id="ARBA00023002"/>
    </source>
</evidence>
<name>A0A327NUX7_9BACT</name>
<evidence type="ECO:0000256" key="4">
    <source>
        <dbReference type="RuleBase" id="RU000499"/>
    </source>
</evidence>
<dbReference type="PROSITE" id="PS51355">
    <property type="entry name" value="GLUTATHIONE_PEROXID_3"/>
    <property type="match status" value="1"/>
</dbReference>
<evidence type="ECO:0000256" key="2">
    <source>
        <dbReference type="ARBA" id="ARBA00022559"/>
    </source>
</evidence>
<dbReference type="Pfam" id="PF00255">
    <property type="entry name" value="GSHPx"/>
    <property type="match status" value="1"/>
</dbReference>
<evidence type="ECO:0000313" key="5">
    <source>
        <dbReference type="EMBL" id="RAI78403.1"/>
    </source>
</evidence>
<keyword evidence="6" id="KW-1185">Reference proteome</keyword>
<dbReference type="RefSeq" id="WP_111350169.1">
    <property type="nucleotide sequence ID" value="NZ_WPIM01000001.1"/>
</dbReference>
<keyword evidence="3 4" id="KW-0560">Oxidoreductase</keyword>
<dbReference type="Proteomes" id="UP000249016">
    <property type="component" value="Unassembled WGS sequence"/>
</dbReference>
<comment type="caution">
    <text evidence="5">The sequence shown here is derived from an EMBL/GenBank/DDBJ whole genome shotgun (WGS) entry which is preliminary data.</text>
</comment>
<accession>A0A327NUX7</accession>
<evidence type="ECO:0000313" key="6">
    <source>
        <dbReference type="Proteomes" id="UP000249016"/>
    </source>
</evidence>
<dbReference type="SUPFAM" id="SSF52833">
    <property type="entry name" value="Thioredoxin-like"/>
    <property type="match status" value="1"/>
</dbReference>
<sequence length="202" mass="22799">MTFRQVLTKKLYPLIMRLSRGGKNGQILTNKQHIAPKVPFYGLTIQQNNGQVLSFKQLKNKKVLLVNTASNCGYTNQFAELQNLYEKYTDKLVIIGFPANNFREQEKSNDAKIAKFCQLNYGVTFLLAQKSSVIKGAEQNPVYQWLTSAEQNGWNTHQPDWNFGKYLVDETGTLTDYFAPAVSPLGTEVISAIQKQTSALPK</sequence>
<dbReference type="InterPro" id="IPR029759">
    <property type="entry name" value="GPX_AS"/>
</dbReference>